<sequence length="113" mass="13022">MKHCVRILEVSSSILFSVASLRASRARLKAKSAARTTENDEWDADDVEEWNPADEARQAKRLEPWRSSQEQRLGEGNQKVTDSPSEFRPYQNPRQKQQQPQGDPRLRSEESVN</sequence>
<feature type="region of interest" description="Disordered" evidence="1">
    <location>
        <begin position="29"/>
        <end position="113"/>
    </location>
</feature>
<feature type="compositionally biased region" description="Basic and acidic residues" evidence="1">
    <location>
        <begin position="54"/>
        <end position="64"/>
    </location>
</feature>
<feature type="compositionally biased region" description="Acidic residues" evidence="1">
    <location>
        <begin position="39"/>
        <end position="52"/>
    </location>
</feature>
<accession>A0A2J6PWU6</accession>
<proteinExistence type="predicted"/>
<dbReference type="Proteomes" id="UP000235672">
    <property type="component" value="Unassembled WGS sequence"/>
</dbReference>
<dbReference type="EMBL" id="KZ613494">
    <property type="protein sequence ID" value="PMD18495.1"/>
    <property type="molecule type" value="Genomic_DNA"/>
</dbReference>
<evidence type="ECO:0000256" key="1">
    <source>
        <dbReference type="SAM" id="MobiDB-lite"/>
    </source>
</evidence>
<name>A0A2J6PWU6_9HELO</name>
<gene>
    <name evidence="2" type="ORF">NA56DRAFT_244853</name>
</gene>
<feature type="compositionally biased region" description="Basic and acidic residues" evidence="1">
    <location>
        <begin position="104"/>
        <end position="113"/>
    </location>
</feature>
<dbReference type="AlphaFoldDB" id="A0A2J6PWU6"/>
<protein>
    <submittedName>
        <fullName evidence="2">Uncharacterized protein</fullName>
    </submittedName>
</protein>
<feature type="compositionally biased region" description="Low complexity" evidence="1">
    <location>
        <begin position="88"/>
        <end position="103"/>
    </location>
</feature>
<organism evidence="2 3">
    <name type="scientific">Hyaloscypha hepaticicola</name>
    <dbReference type="NCBI Taxonomy" id="2082293"/>
    <lineage>
        <taxon>Eukaryota</taxon>
        <taxon>Fungi</taxon>
        <taxon>Dikarya</taxon>
        <taxon>Ascomycota</taxon>
        <taxon>Pezizomycotina</taxon>
        <taxon>Leotiomycetes</taxon>
        <taxon>Helotiales</taxon>
        <taxon>Hyaloscyphaceae</taxon>
        <taxon>Hyaloscypha</taxon>
    </lineage>
</organism>
<keyword evidence="3" id="KW-1185">Reference proteome</keyword>
<evidence type="ECO:0000313" key="2">
    <source>
        <dbReference type="EMBL" id="PMD18495.1"/>
    </source>
</evidence>
<reference evidence="2 3" key="1">
    <citation type="submission" date="2016-05" db="EMBL/GenBank/DDBJ databases">
        <title>A degradative enzymes factory behind the ericoid mycorrhizal symbiosis.</title>
        <authorList>
            <consortium name="DOE Joint Genome Institute"/>
            <person name="Martino E."/>
            <person name="Morin E."/>
            <person name="Grelet G."/>
            <person name="Kuo A."/>
            <person name="Kohler A."/>
            <person name="Daghino S."/>
            <person name="Barry K."/>
            <person name="Choi C."/>
            <person name="Cichocki N."/>
            <person name="Clum A."/>
            <person name="Copeland A."/>
            <person name="Hainaut M."/>
            <person name="Haridas S."/>
            <person name="Labutti K."/>
            <person name="Lindquist E."/>
            <person name="Lipzen A."/>
            <person name="Khouja H.-R."/>
            <person name="Murat C."/>
            <person name="Ohm R."/>
            <person name="Olson A."/>
            <person name="Spatafora J."/>
            <person name="Veneault-Fourrey C."/>
            <person name="Henrissat B."/>
            <person name="Grigoriev I."/>
            <person name="Martin F."/>
            <person name="Perotto S."/>
        </authorList>
    </citation>
    <scope>NUCLEOTIDE SEQUENCE [LARGE SCALE GENOMIC DNA]</scope>
    <source>
        <strain evidence="2 3">UAMH 7357</strain>
    </source>
</reference>
<evidence type="ECO:0000313" key="3">
    <source>
        <dbReference type="Proteomes" id="UP000235672"/>
    </source>
</evidence>